<sequence>MKIITFDSMTRLEEIMYKNKILQNNPRPNFEKLRAEKISIPLSKLFDKLKENIFYCNFDGGYIDTKENILQICKTYNLKVVYWDYIRMLAFVEQKEENCINCKDAFWCATYQTYKKVIKCNMRRIYDNPAR</sequence>
<proteinExistence type="predicted"/>
<evidence type="ECO:0000313" key="2">
    <source>
        <dbReference type="Proteomes" id="UP001237843"/>
    </source>
</evidence>
<reference evidence="1" key="2">
    <citation type="submission" date="2023-02" db="EMBL/GenBank/DDBJ databases">
        <authorList>
            <person name="Concha-Toloza M."/>
            <person name="Lopez-Cantillo M."/>
            <person name="Molina-Mora J."/>
            <person name="Collado L."/>
        </authorList>
    </citation>
    <scope>NUCLEOTIDE SEQUENCE</scope>
    <source>
        <strain evidence="1">FR1p273A</strain>
    </source>
</reference>
<dbReference type="AlphaFoldDB" id="A0AAW6VQD6"/>
<protein>
    <submittedName>
        <fullName evidence="1">Uncharacterized protein</fullName>
    </submittedName>
</protein>
<accession>A0AAW6VQD6</accession>
<dbReference type="EMBL" id="JAQTJH010000012">
    <property type="protein sequence ID" value="MDK2062740.1"/>
    <property type="molecule type" value="Genomic_DNA"/>
</dbReference>
<gene>
    <name evidence="1" type="ORF">PT520_09450</name>
</gene>
<dbReference type="Proteomes" id="UP001237843">
    <property type="component" value="Unassembled WGS sequence"/>
</dbReference>
<name>A0AAW6VQD6_9BACT</name>
<dbReference type="RefSeq" id="WP_284074906.1">
    <property type="nucleotide sequence ID" value="NZ_JAQTJH010000012.1"/>
</dbReference>
<evidence type="ECO:0000313" key="1">
    <source>
        <dbReference type="EMBL" id="MDK2062740.1"/>
    </source>
</evidence>
<comment type="caution">
    <text evidence="1">The sequence shown here is derived from an EMBL/GenBank/DDBJ whole genome shotgun (WGS) entry which is preliminary data.</text>
</comment>
<reference evidence="1" key="1">
    <citation type="journal article" date="2023" name="Antibiotics">
        <title>Genomic Characterization of Antibiotic-Resistant Campylobacterales Isolated from Chilean Poultry Meat.</title>
        <authorList>
            <person name="Concha-Toloza M."/>
            <person name="Lopez-Cantillo M."/>
            <person name="Molina-Mora J.A."/>
            <person name="Collado L."/>
        </authorList>
    </citation>
    <scope>NUCLEOTIDE SEQUENCE</scope>
    <source>
        <strain evidence="1">FR1p273A</strain>
    </source>
</reference>
<organism evidence="1 2">
    <name type="scientific">Aliarcobacter butzleri</name>
    <dbReference type="NCBI Taxonomy" id="28197"/>
    <lineage>
        <taxon>Bacteria</taxon>
        <taxon>Pseudomonadati</taxon>
        <taxon>Campylobacterota</taxon>
        <taxon>Epsilonproteobacteria</taxon>
        <taxon>Campylobacterales</taxon>
        <taxon>Arcobacteraceae</taxon>
        <taxon>Aliarcobacter</taxon>
    </lineage>
</organism>